<accession>A0ACB8ERI1</accession>
<comment type="caution">
    <text evidence="1">The sequence shown here is derived from an EMBL/GenBank/DDBJ whole genome shotgun (WGS) entry which is preliminary data.</text>
</comment>
<name>A0ACB8ERI1_9SAUR</name>
<dbReference type="Proteomes" id="UP000827872">
    <property type="component" value="Linkage Group LG07"/>
</dbReference>
<gene>
    <name evidence="1" type="ORF">K3G42_023650</name>
</gene>
<protein>
    <submittedName>
        <fullName evidence="1">Uncharacterized protein</fullName>
    </submittedName>
</protein>
<organism evidence="1 2">
    <name type="scientific">Sphaerodactylus townsendi</name>
    <dbReference type="NCBI Taxonomy" id="933632"/>
    <lineage>
        <taxon>Eukaryota</taxon>
        <taxon>Metazoa</taxon>
        <taxon>Chordata</taxon>
        <taxon>Craniata</taxon>
        <taxon>Vertebrata</taxon>
        <taxon>Euteleostomi</taxon>
        <taxon>Lepidosauria</taxon>
        <taxon>Squamata</taxon>
        <taxon>Bifurcata</taxon>
        <taxon>Gekkota</taxon>
        <taxon>Sphaerodactylidae</taxon>
        <taxon>Sphaerodactylus</taxon>
    </lineage>
</organism>
<proteinExistence type="predicted"/>
<keyword evidence="2" id="KW-1185">Reference proteome</keyword>
<dbReference type="EMBL" id="CM037620">
    <property type="protein sequence ID" value="KAH7995256.1"/>
    <property type="molecule type" value="Genomic_DNA"/>
</dbReference>
<reference evidence="1" key="1">
    <citation type="submission" date="2021-08" db="EMBL/GenBank/DDBJ databases">
        <title>The first chromosome-level gecko genome reveals the dynamic sex chromosomes of Neotropical dwarf geckos (Sphaerodactylidae: Sphaerodactylus).</title>
        <authorList>
            <person name="Pinto B.J."/>
            <person name="Keating S.E."/>
            <person name="Gamble T."/>
        </authorList>
    </citation>
    <scope>NUCLEOTIDE SEQUENCE</scope>
    <source>
        <strain evidence="1">TG3544</strain>
    </source>
</reference>
<evidence type="ECO:0000313" key="1">
    <source>
        <dbReference type="EMBL" id="KAH7995256.1"/>
    </source>
</evidence>
<evidence type="ECO:0000313" key="2">
    <source>
        <dbReference type="Proteomes" id="UP000827872"/>
    </source>
</evidence>
<sequence length="108" mass="12276">MSYSMPKELKSASFLFALSDSSPVFLVSSKLCRCVGAPQLEDNMDHWVCPLTLHNDLCISQTYCHDNSLYCFHATALLVTFVNSKGDKVRRRSIYTFFVAIFFFNGCK</sequence>